<evidence type="ECO:0000256" key="5">
    <source>
        <dbReference type="ARBA" id="ARBA00023242"/>
    </source>
</evidence>
<dbReference type="PANTHER" id="PTHR23237">
    <property type="entry name" value="NUCLEOLAR PROTEIN FAMILY A MEMBER 1 SNORNP PROTEIN GAR1"/>
    <property type="match status" value="1"/>
</dbReference>
<dbReference type="Proteomes" id="UP001301350">
    <property type="component" value="Unassembled WGS sequence"/>
</dbReference>
<dbReference type="GO" id="GO:0000454">
    <property type="term" value="P:snoRNA guided rRNA pseudouridine synthesis"/>
    <property type="evidence" value="ECO:0007669"/>
    <property type="project" value="TreeGrafter"/>
</dbReference>
<evidence type="ECO:0000256" key="6">
    <source>
        <dbReference type="ARBA" id="ARBA00023274"/>
    </source>
</evidence>
<dbReference type="InterPro" id="IPR038664">
    <property type="entry name" value="Gar1/Naf1_Cbf5-bd_sf"/>
</dbReference>
<dbReference type="Gene3D" id="2.40.10.230">
    <property type="entry name" value="Probable tRNA pseudouridine synthase domain"/>
    <property type="match status" value="1"/>
</dbReference>
<dbReference type="SUPFAM" id="SSF50447">
    <property type="entry name" value="Translation proteins"/>
    <property type="match status" value="1"/>
</dbReference>
<keyword evidence="3 8" id="KW-0698">rRNA processing</keyword>
<feature type="compositionally biased region" description="Gly residues" evidence="9">
    <location>
        <begin position="178"/>
        <end position="193"/>
    </location>
</feature>
<keyword evidence="11" id="KW-1185">Reference proteome</keyword>
<evidence type="ECO:0000313" key="11">
    <source>
        <dbReference type="Proteomes" id="UP001301350"/>
    </source>
</evidence>
<evidence type="ECO:0000256" key="7">
    <source>
        <dbReference type="ARBA" id="ARBA00038293"/>
    </source>
</evidence>
<evidence type="ECO:0000256" key="8">
    <source>
        <dbReference type="RuleBase" id="RU364004"/>
    </source>
</evidence>
<evidence type="ECO:0000256" key="1">
    <source>
        <dbReference type="ARBA" id="ARBA00004604"/>
    </source>
</evidence>
<evidence type="ECO:0000256" key="2">
    <source>
        <dbReference type="ARBA" id="ARBA00022517"/>
    </source>
</evidence>
<accession>A0AAV9IQ04</accession>
<evidence type="ECO:0000256" key="3">
    <source>
        <dbReference type="ARBA" id="ARBA00022552"/>
    </source>
</evidence>
<keyword evidence="2 8" id="KW-0690">Ribosome biogenesis</keyword>
<comment type="subunit">
    <text evidence="8">Component of the small nucleolar ribonucleoprotein particles containing H/ACA-type snoRNAs (H/ACA snoRNPs).</text>
</comment>
<proteinExistence type="inferred from homology"/>
<comment type="function">
    <text evidence="8">Required for ribosome biogenesis. Part of a complex which catalyzes pseudouridylation of rRNA. This involves the isomerization of uridine such that the ribose is subsequently attached to C5, instead of the normal N1. Pseudouridine ("psi") residues may serve to stabilize the conformation of rRNAs.</text>
</comment>
<feature type="region of interest" description="Disordered" evidence="9">
    <location>
        <begin position="143"/>
        <end position="234"/>
    </location>
</feature>
<reference evidence="10 11" key="1">
    <citation type="submission" date="2022-07" db="EMBL/GenBank/DDBJ databases">
        <title>Genome-wide signatures of adaptation to extreme environments.</title>
        <authorList>
            <person name="Cho C.H."/>
            <person name="Yoon H.S."/>
        </authorList>
    </citation>
    <scope>NUCLEOTIDE SEQUENCE [LARGE SCALE GENOMIC DNA]</scope>
    <source>
        <strain evidence="10 11">DBV 063 E5</strain>
    </source>
</reference>
<evidence type="ECO:0000256" key="4">
    <source>
        <dbReference type="ARBA" id="ARBA00022884"/>
    </source>
</evidence>
<protein>
    <recommendedName>
        <fullName evidence="8">H/ACA ribonucleoprotein complex subunit</fullName>
    </recommendedName>
</protein>
<gene>
    <name evidence="10" type="ORF">CDCA_CDCA01G0201</name>
</gene>
<dbReference type="GO" id="GO:0034513">
    <property type="term" value="F:box H/ACA snoRNA binding"/>
    <property type="evidence" value="ECO:0007669"/>
    <property type="project" value="TreeGrafter"/>
</dbReference>
<dbReference type="InterPro" id="IPR009000">
    <property type="entry name" value="Transl_B-barrel_sf"/>
</dbReference>
<comment type="subcellular location">
    <subcellularLocation>
        <location evidence="1 8">Nucleus</location>
        <location evidence="1 8">Nucleolus</location>
    </subcellularLocation>
</comment>
<dbReference type="Pfam" id="PF04410">
    <property type="entry name" value="Gar1"/>
    <property type="match status" value="1"/>
</dbReference>
<evidence type="ECO:0000313" key="10">
    <source>
        <dbReference type="EMBL" id="KAK4534176.1"/>
    </source>
</evidence>
<dbReference type="EMBL" id="JANCYW010000001">
    <property type="protein sequence ID" value="KAK4534176.1"/>
    <property type="molecule type" value="Genomic_DNA"/>
</dbReference>
<evidence type="ECO:0000256" key="9">
    <source>
        <dbReference type="SAM" id="MobiDB-lite"/>
    </source>
</evidence>
<keyword evidence="5 8" id="KW-0539">Nucleus</keyword>
<dbReference type="GO" id="GO:0031429">
    <property type="term" value="C:box H/ACA snoRNP complex"/>
    <property type="evidence" value="ECO:0007669"/>
    <property type="project" value="TreeGrafter"/>
</dbReference>
<keyword evidence="4 8" id="KW-0694">RNA-binding</keyword>
<name>A0AAV9IQ04_CYACA</name>
<feature type="compositionally biased region" description="Gly residues" evidence="9">
    <location>
        <begin position="18"/>
        <end position="31"/>
    </location>
</feature>
<sequence length="234" mass="24973">MFRGGRGNGRWVPRGSNGARGGRGRGGGIAGRPGSSRGYNRDNGPPATVAHFGEFTHACEEEMVYKAVLPDRVPQFNAAVYLENKVQIGRVEEVFGPLNAVYFTVKPVPGVVAKSFRAGDGAFMDPMRLMPLERFLPKALPSGAGGPKAIVKHAGRGRGGPRGARRARGDRRPPLRGGFRGGRGGGAYRGGGDLSSAQRHAHGIRQEGYPQRNSGAGVFKPRGRPRPSGDHRRF</sequence>
<comment type="caution">
    <text evidence="10">The sequence shown here is derived from an EMBL/GenBank/DDBJ whole genome shotgun (WGS) entry which is preliminary data.</text>
</comment>
<feature type="region of interest" description="Disordered" evidence="9">
    <location>
        <begin position="1"/>
        <end position="45"/>
    </location>
</feature>
<dbReference type="AlphaFoldDB" id="A0AAV9IQ04"/>
<keyword evidence="6 8" id="KW-0687">Ribonucleoprotein</keyword>
<organism evidence="10 11">
    <name type="scientific">Cyanidium caldarium</name>
    <name type="common">Red alga</name>
    <dbReference type="NCBI Taxonomy" id="2771"/>
    <lineage>
        <taxon>Eukaryota</taxon>
        <taxon>Rhodophyta</taxon>
        <taxon>Bangiophyceae</taxon>
        <taxon>Cyanidiales</taxon>
        <taxon>Cyanidiaceae</taxon>
        <taxon>Cyanidium</taxon>
    </lineage>
</organism>
<dbReference type="FunFam" id="2.40.10.230:FF:000001">
    <property type="entry name" value="H/ACA ribonucleoprotein complex subunit"/>
    <property type="match status" value="1"/>
</dbReference>
<dbReference type="InterPro" id="IPR007504">
    <property type="entry name" value="H/ACA_rnp_Gar1/Naf1"/>
</dbReference>
<dbReference type="PANTHER" id="PTHR23237:SF6">
    <property type="entry name" value="H_ACA RIBONUCLEOPROTEIN COMPLEX SUBUNIT 1"/>
    <property type="match status" value="1"/>
</dbReference>
<comment type="similarity">
    <text evidence="7 8">Belongs to the GAR1 family.</text>
</comment>